<proteinExistence type="predicted"/>
<dbReference type="Pfam" id="PF10551">
    <property type="entry name" value="MULE"/>
    <property type="match status" value="1"/>
</dbReference>
<feature type="domain" description="PB1" evidence="2">
    <location>
        <begin position="19"/>
        <end position="100"/>
    </location>
</feature>
<dbReference type="InterPro" id="IPR004332">
    <property type="entry name" value="Transposase_MuDR"/>
</dbReference>
<dbReference type="SUPFAM" id="SSF54277">
    <property type="entry name" value="CAD &amp; PB1 domains"/>
    <property type="match status" value="1"/>
</dbReference>
<dbReference type="PANTHER" id="PTHR31973">
    <property type="entry name" value="POLYPROTEIN, PUTATIVE-RELATED"/>
    <property type="match status" value="1"/>
</dbReference>
<dbReference type="EMBL" id="VEPZ02001331">
    <property type="protein sequence ID" value="KAE8678660.1"/>
    <property type="molecule type" value="Genomic_DNA"/>
</dbReference>
<dbReference type="Proteomes" id="UP000436088">
    <property type="component" value="Unassembled WGS sequence"/>
</dbReference>
<dbReference type="PANTHER" id="PTHR31973:SF117">
    <property type="entry name" value="F10A16.15 PROTEIN"/>
    <property type="match status" value="1"/>
</dbReference>
<keyword evidence="4" id="KW-1185">Reference proteome</keyword>
<dbReference type="InterPro" id="IPR000270">
    <property type="entry name" value="PB1_dom"/>
</dbReference>
<evidence type="ECO:0000256" key="1">
    <source>
        <dbReference type="SAM" id="MobiDB-lite"/>
    </source>
</evidence>
<sequence>MATKKLIAICQSGGEFVTEKDGSLSYRGGDARAIDVDDQTKFGDFKSDVAEMFNCRMTTMSIKYFVPGNRKTLITVANDKDLKRMIKFHADSITADVSSRTTLSEKVPPLDPPLGVVDDTTKPSIPLEPSLDIVDDTNHIDVDVDLPPDIASILPISVIPYEKHSKGTEQWQNTITGVGQRFNGVAEFRESLRNYAIAHRFAFKYKKNDSRRVAVKCKIEGCPWRIHASRLSTTQLISIKKMNPTHTCGGPALTGGYQATSSWVTSIIKEKLKFFPDYKPKDIVATFTTKEDSSFHRLFISFHASLSGFVQGCRPLLFLDSIPLKSKYQGMLLIATAADGDDGVFPVAFSVVDAETNDNWHWFLFQLKSAMSTSCPLTFVADRQKGLQESISEIFEGLYHGYCLRYLTEELVRDLKDQFSHEVKRIMIEDLYRAASAPKPEDFHACVESIKIISQEAYNWVMQTGPHNWENSFVQGARYNHMTSNFGELFYSWASDAHELPITQLVDVIRGKIMELIYTRRADSDHWLTRLTPSMEGKLEKESLKVRSFQVLLSTGSIFKVQGESTEEVVDMDRWDCSCKESVQPIPDVDSPLQNDSSQALVTPPPRSLPGQPTTKKVGSQDVMKRQLQCSRCKGFGHNKATRKEIL</sequence>
<name>A0A6A2Y434_HIBSY</name>
<dbReference type="SMART" id="SM00666">
    <property type="entry name" value="PB1"/>
    <property type="match status" value="1"/>
</dbReference>
<protein>
    <submittedName>
        <fullName evidence="3">Isopenicillin N epimerase-like isoform 2</fullName>
    </submittedName>
</protein>
<reference evidence="3" key="1">
    <citation type="submission" date="2019-09" db="EMBL/GenBank/DDBJ databases">
        <title>Draft genome information of white flower Hibiscus syriacus.</title>
        <authorList>
            <person name="Kim Y.-M."/>
        </authorList>
    </citation>
    <scope>NUCLEOTIDE SEQUENCE [LARGE SCALE GENOMIC DNA]</scope>
    <source>
        <strain evidence="3">YM2019G1</strain>
    </source>
</reference>
<dbReference type="Gene3D" id="3.10.20.90">
    <property type="entry name" value="Phosphatidylinositol 3-kinase Catalytic Subunit, Chain A, domain 1"/>
    <property type="match status" value="1"/>
</dbReference>
<evidence type="ECO:0000259" key="2">
    <source>
        <dbReference type="SMART" id="SM00666"/>
    </source>
</evidence>
<evidence type="ECO:0000313" key="4">
    <source>
        <dbReference type="Proteomes" id="UP000436088"/>
    </source>
</evidence>
<dbReference type="AlphaFoldDB" id="A0A6A2Y434"/>
<feature type="compositionally biased region" description="Polar residues" evidence="1">
    <location>
        <begin position="592"/>
        <end position="601"/>
    </location>
</feature>
<dbReference type="InterPro" id="IPR018289">
    <property type="entry name" value="MULE_transposase_dom"/>
</dbReference>
<dbReference type="Pfam" id="PF03108">
    <property type="entry name" value="DBD_Tnp_Mut"/>
    <property type="match status" value="1"/>
</dbReference>
<evidence type="ECO:0000313" key="3">
    <source>
        <dbReference type="EMBL" id="KAE8678660.1"/>
    </source>
</evidence>
<feature type="region of interest" description="Disordered" evidence="1">
    <location>
        <begin position="585"/>
        <end position="622"/>
    </location>
</feature>
<comment type="caution">
    <text evidence="3">The sequence shown here is derived from an EMBL/GenBank/DDBJ whole genome shotgun (WGS) entry which is preliminary data.</text>
</comment>
<gene>
    <name evidence="3" type="ORF">F3Y22_tig00111402pilonHSYRG00049</name>
</gene>
<dbReference type="Pfam" id="PF00564">
    <property type="entry name" value="PB1"/>
    <property type="match status" value="1"/>
</dbReference>
<organism evidence="3 4">
    <name type="scientific">Hibiscus syriacus</name>
    <name type="common">Rose of Sharon</name>
    <dbReference type="NCBI Taxonomy" id="106335"/>
    <lineage>
        <taxon>Eukaryota</taxon>
        <taxon>Viridiplantae</taxon>
        <taxon>Streptophyta</taxon>
        <taxon>Embryophyta</taxon>
        <taxon>Tracheophyta</taxon>
        <taxon>Spermatophyta</taxon>
        <taxon>Magnoliopsida</taxon>
        <taxon>eudicotyledons</taxon>
        <taxon>Gunneridae</taxon>
        <taxon>Pentapetalae</taxon>
        <taxon>rosids</taxon>
        <taxon>malvids</taxon>
        <taxon>Malvales</taxon>
        <taxon>Malvaceae</taxon>
        <taxon>Malvoideae</taxon>
        <taxon>Hibiscus</taxon>
    </lineage>
</organism>
<accession>A0A6A2Y434</accession>